<protein>
    <recommendedName>
        <fullName evidence="7">Protein DGCR14</fullName>
    </recommendedName>
</protein>
<dbReference type="PANTHER" id="PTHR12940">
    <property type="entry name" value="ES-2 PROTEIN - RELATED"/>
    <property type="match status" value="1"/>
</dbReference>
<evidence type="ECO:0000313" key="5">
    <source>
        <dbReference type="EMBL" id="KXS11577.1"/>
    </source>
</evidence>
<dbReference type="EMBL" id="KQ965800">
    <property type="protein sequence ID" value="KXS11577.1"/>
    <property type="molecule type" value="Genomic_DNA"/>
</dbReference>
<dbReference type="OrthoDB" id="19679at2759"/>
<feature type="region of interest" description="Disordered" evidence="4">
    <location>
        <begin position="323"/>
        <end position="344"/>
    </location>
</feature>
<evidence type="ECO:0000256" key="3">
    <source>
        <dbReference type="ARBA" id="ARBA00023242"/>
    </source>
</evidence>
<organism evidence="5 6">
    <name type="scientific">Gonapodya prolifera (strain JEL478)</name>
    <name type="common">Monoblepharis prolifera</name>
    <dbReference type="NCBI Taxonomy" id="1344416"/>
    <lineage>
        <taxon>Eukaryota</taxon>
        <taxon>Fungi</taxon>
        <taxon>Fungi incertae sedis</taxon>
        <taxon>Chytridiomycota</taxon>
        <taxon>Chytridiomycota incertae sedis</taxon>
        <taxon>Monoblepharidomycetes</taxon>
        <taxon>Monoblepharidales</taxon>
        <taxon>Gonapodyaceae</taxon>
        <taxon>Gonapodya</taxon>
    </lineage>
</organism>
<dbReference type="AlphaFoldDB" id="A0A139A427"/>
<accession>A0A139A427</accession>
<feature type="compositionally biased region" description="Basic and acidic residues" evidence="4">
    <location>
        <begin position="1"/>
        <end position="10"/>
    </location>
</feature>
<evidence type="ECO:0000256" key="2">
    <source>
        <dbReference type="ARBA" id="ARBA00009072"/>
    </source>
</evidence>
<keyword evidence="3" id="KW-0539">Nucleus</keyword>
<feature type="compositionally biased region" description="Low complexity" evidence="4">
    <location>
        <begin position="249"/>
        <end position="270"/>
    </location>
</feature>
<dbReference type="PANTHER" id="PTHR12940:SF0">
    <property type="entry name" value="SPLICING FACTOR ESS-2 HOMOLOG"/>
    <property type="match status" value="1"/>
</dbReference>
<feature type="region of interest" description="Disordered" evidence="4">
    <location>
        <begin position="103"/>
        <end position="160"/>
    </location>
</feature>
<dbReference type="STRING" id="1344416.A0A139A427"/>
<evidence type="ECO:0000256" key="1">
    <source>
        <dbReference type="ARBA" id="ARBA00004123"/>
    </source>
</evidence>
<feature type="compositionally biased region" description="Gly residues" evidence="4">
    <location>
        <begin position="238"/>
        <end position="248"/>
    </location>
</feature>
<feature type="region of interest" description="Disordered" evidence="4">
    <location>
        <begin position="235"/>
        <end position="285"/>
    </location>
</feature>
<dbReference type="OMA" id="AQNDYLD"/>
<dbReference type="InterPro" id="IPR019148">
    <property type="entry name" value="Nuclear_protein_DGCR14_ESS-2"/>
</dbReference>
<feature type="compositionally biased region" description="Low complexity" evidence="4">
    <location>
        <begin position="145"/>
        <end position="160"/>
    </location>
</feature>
<dbReference type="Pfam" id="PF09751">
    <property type="entry name" value="Es2"/>
    <property type="match status" value="1"/>
</dbReference>
<gene>
    <name evidence="5" type="ORF">M427DRAFT_158136</name>
</gene>
<comment type="subcellular location">
    <subcellularLocation>
        <location evidence="1">Nucleus</location>
    </subcellularLocation>
</comment>
<name>A0A139A427_GONPJ</name>
<feature type="region of interest" description="Disordered" evidence="4">
    <location>
        <begin position="1"/>
        <end position="39"/>
    </location>
</feature>
<dbReference type="GO" id="GO:0071013">
    <property type="term" value="C:catalytic step 2 spliceosome"/>
    <property type="evidence" value="ECO:0007669"/>
    <property type="project" value="TreeGrafter"/>
</dbReference>
<reference evidence="5 6" key="1">
    <citation type="journal article" date="2015" name="Genome Biol. Evol.">
        <title>Phylogenomic analyses indicate that early fungi evolved digesting cell walls of algal ancestors of land plants.</title>
        <authorList>
            <person name="Chang Y."/>
            <person name="Wang S."/>
            <person name="Sekimoto S."/>
            <person name="Aerts A.L."/>
            <person name="Choi C."/>
            <person name="Clum A."/>
            <person name="LaButti K.M."/>
            <person name="Lindquist E.A."/>
            <person name="Yee Ngan C."/>
            <person name="Ohm R.A."/>
            <person name="Salamov A.A."/>
            <person name="Grigoriev I.V."/>
            <person name="Spatafora J.W."/>
            <person name="Berbee M.L."/>
        </authorList>
    </citation>
    <scope>NUCLEOTIDE SEQUENCE [LARGE SCALE GENOMIC DNA]</scope>
    <source>
        <strain evidence="5 6">JEL478</strain>
    </source>
</reference>
<evidence type="ECO:0008006" key="7">
    <source>
        <dbReference type="Google" id="ProtNLM"/>
    </source>
</evidence>
<dbReference type="Proteomes" id="UP000070544">
    <property type="component" value="Unassembled WGS sequence"/>
</dbReference>
<keyword evidence="6" id="KW-1185">Reference proteome</keyword>
<evidence type="ECO:0000313" key="6">
    <source>
        <dbReference type="Proteomes" id="UP000070544"/>
    </source>
</evidence>
<feature type="region of interest" description="Disordered" evidence="4">
    <location>
        <begin position="502"/>
        <end position="546"/>
    </location>
</feature>
<sequence length="579" mass="59808">MSTDGDRALIQRDITSSSMTVSSSTLAMPPPASRPPRKTLASQLPKTVLDEDTYISGLAHVIQRDYFPDLGKMRASAEYLDAVESGDSARVRDATLELARTTGRLGGRFPGTPSSIAGTPRATPSFGGRAGTPSLGSLVDDTDHASSPSADPSTPPVDVSLPLSSYQAVYTSEDNASFAVQVDKENERKREKFAWAYNAEHKGAIEDAKRPGNTYNGRPLITDGMGGTVLLIEDGRGTPAGGQAGGDGAAETPDESTTTAPTVTPPSLAVNPFKPPSRPAGPAGWRNHAAFNNLFYHLDGVDPSPNDPIPAGPPPEIVRTNTRMPKPASASGTADGTGTATPRLTLAPSDTQVRMETQRVFHTMAAATPGLFGPSATGRGGGGATPSFGFVPASPSVAPSDVPRAMLMTWGDIEATPMLLEAVGDMGSVDDGGGPRFSMAPTPRREELAANLGRKAGAAAAAAKARAEALPGLTPRRVRPSTPAVGDRVRILSPAARTLLQRAGGKSAGAASTLSGRARDSGSKAWSGRHNMAGGWTPEPTGSGMQKRRKVREFEGVALAGVKVEPGIGGSVTDGLLEI</sequence>
<evidence type="ECO:0000256" key="4">
    <source>
        <dbReference type="SAM" id="MobiDB-lite"/>
    </source>
</evidence>
<feature type="compositionally biased region" description="Low complexity" evidence="4">
    <location>
        <begin position="15"/>
        <end position="25"/>
    </location>
</feature>
<proteinExistence type="inferred from homology"/>
<comment type="similarity">
    <text evidence="2">Belongs to the ESS2 family.</text>
</comment>
<feature type="compositionally biased region" description="Low complexity" evidence="4">
    <location>
        <begin position="328"/>
        <end position="341"/>
    </location>
</feature>